<protein>
    <recommendedName>
        <fullName evidence="3">DUF4595 domain-containing protein</fullName>
    </recommendedName>
</protein>
<dbReference type="EMBL" id="JACOPD010000001">
    <property type="protein sequence ID" value="MBC5679737.1"/>
    <property type="molecule type" value="Genomic_DNA"/>
</dbReference>
<gene>
    <name evidence="1" type="ORF">H8S01_02000</name>
</gene>
<dbReference type="PROSITE" id="PS51257">
    <property type="entry name" value="PROKAR_LIPOPROTEIN"/>
    <property type="match status" value="1"/>
</dbReference>
<reference evidence="1 2" key="1">
    <citation type="submission" date="2020-08" db="EMBL/GenBank/DDBJ databases">
        <title>Genome public.</title>
        <authorList>
            <person name="Liu C."/>
            <person name="Sun Q."/>
        </authorList>
    </citation>
    <scope>NUCLEOTIDE SEQUENCE [LARGE SCALE GENOMIC DNA]</scope>
    <source>
        <strain evidence="1 2">NSJ-43</strain>
    </source>
</reference>
<accession>A0ABR7FX01</accession>
<evidence type="ECO:0008006" key="3">
    <source>
        <dbReference type="Google" id="ProtNLM"/>
    </source>
</evidence>
<sequence length="242" mass="28078">MMKFKNTLIIFLGIIAIIFVGCKEKKATHESGALEEPKVETYEENGVNFTRESYIGYEITYPSLDKKIVDKTFIQYGDNQYTCYGYEKPAHSVNETYKGEPYHLWTYHKLWTLPDDISRENLSDVTYTVYNRTGTFVKELQTSKVIENAQLSGGYKLDSSCTVTSDYTGDLYLCIVSEYYGFVEKMTSETKELSFDQTIIGVNARYADGSTENAYYSIEYYPEGNKKEPYKIYYIYRLTLEE</sequence>
<evidence type="ECO:0000313" key="2">
    <source>
        <dbReference type="Proteomes" id="UP000628463"/>
    </source>
</evidence>
<proteinExistence type="predicted"/>
<organism evidence="1 2">
    <name type="scientific">Lachnospira hominis</name>
    <name type="common">ex Liu et al. 2021</name>
    <dbReference type="NCBI Taxonomy" id="2763051"/>
    <lineage>
        <taxon>Bacteria</taxon>
        <taxon>Bacillati</taxon>
        <taxon>Bacillota</taxon>
        <taxon>Clostridia</taxon>
        <taxon>Lachnospirales</taxon>
        <taxon>Lachnospiraceae</taxon>
        <taxon>Lachnospira</taxon>
    </lineage>
</organism>
<evidence type="ECO:0000313" key="1">
    <source>
        <dbReference type="EMBL" id="MBC5679737.1"/>
    </source>
</evidence>
<comment type="caution">
    <text evidence="1">The sequence shown here is derived from an EMBL/GenBank/DDBJ whole genome shotgun (WGS) entry which is preliminary data.</text>
</comment>
<keyword evidence="2" id="KW-1185">Reference proteome</keyword>
<dbReference type="Proteomes" id="UP000628463">
    <property type="component" value="Unassembled WGS sequence"/>
</dbReference>
<name>A0ABR7FX01_9FIRM</name>
<dbReference type="RefSeq" id="WP_186835989.1">
    <property type="nucleotide sequence ID" value="NZ_JACOPD010000001.1"/>
</dbReference>